<reference evidence="1 2" key="1">
    <citation type="submission" date="2014-04" db="EMBL/GenBank/DDBJ databases">
        <authorList>
            <consortium name="DOE Joint Genome Institute"/>
            <person name="Kuo A."/>
            <person name="Kohler A."/>
            <person name="Nagy L.G."/>
            <person name="Floudas D."/>
            <person name="Copeland A."/>
            <person name="Barry K.W."/>
            <person name="Cichocki N."/>
            <person name="Veneault-Fourrey C."/>
            <person name="LaButti K."/>
            <person name="Lindquist E.A."/>
            <person name="Lipzen A."/>
            <person name="Lundell T."/>
            <person name="Morin E."/>
            <person name="Murat C."/>
            <person name="Sun H."/>
            <person name="Tunlid A."/>
            <person name="Henrissat B."/>
            <person name="Grigoriev I.V."/>
            <person name="Hibbett D.S."/>
            <person name="Martin F."/>
            <person name="Nordberg H.P."/>
            <person name="Cantor M.N."/>
            <person name="Hua S.X."/>
        </authorList>
    </citation>
    <scope>NUCLEOTIDE SEQUENCE [LARGE SCALE GENOMIC DNA]</scope>
    <source>
        <strain evidence="1 2">LaAM-08-1</strain>
    </source>
</reference>
<protein>
    <recommendedName>
        <fullName evidence="3">AC9 transposase</fullName>
    </recommendedName>
</protein>
<dbReference type="SUPFAM" id="SSF53098">
    <property type="entry name" value="Ribonuclease H-like"/>
    <property type="match status" value="1"/>
</dbReference>
<accession>A0A0C9XF29</accession>
<dbReference type="OrthoDB" id="2749294at2759"/>
<keyword evidence="2" id="KW-1185">Reference proteome</keyword>
<evidence type="ECO:0000313" key="2">
    <source>
        <dbReference type="Proteomes" id="UP000054477"/>
    </source>
</evidence>
<proteinExistence type="predicted"/>
<dbReference type="AlphaFoldDB" id="A0A0C9XF29"/>
<dbReference type="Proteomes" id="UP000054477">
    <property type="component" value="Unassembled WGS sequence"/>
</dbReference>
<evidence type="ECO:0000313" key="1">
    <source>
        <dbReference type="EMBL" id="KIK03466.1"/>
    </source>
</evidence>
<dbReference type="EMBL" id="KN838580">
    <property type="protein sequence ID" value="KIK03466.1"/>
    <property type="molecule type" value="Genomic_DNA"/>
</dbReference>
<gene>
    <name evidence="1" type="ORF">K443DRAFT_42213</name>
</gene>
<feature type="non-terminal residue" evidence="1">
    <location>
        <position position="1"/>
    </location>
</feature>
<sequence>SPGKVSITADGWSSNTMKMGFLGMTAHWIEVKEKKWKLRAEVIGFKVLSGAYNTGNNNTTCKTIQEIHACRGLPEWNSAELQLPCLGHVINLANVEVMGHITKIAAVKNATAIWEYDPTREDNRVLGGSLDVIAAIRTLAIKIQVSGQCIEYFQSTQIRCGIPDPLKIPLHSNI</sequence>
<dbReference type="STRING" id="1095629.A0A0C9XF29"/>
<dbReference type="InterPro" id="IPR012337">
    <property type="entry name" value="RNaseH-like_sf"/>
</dbReference>
<evidence type="ECO:0008006" key="3">
    <source>
        <dbReference type="Google" id="ProtNLM"/>
    </source>
</evidence>
<dbReference type="HOGENOM" id="CLU_110972_0_0_1"/>
<reference evidence="2" key="2">
    <citation type="submission" date="2015-01" db="EMBL/GenBank/DDBJ databases">
        <title>Evolutionary Origins and Diversification of the Mycorrhizal Mutualists.</title>
        <authorList>
            <consortium name="DOE Joint Genome Institute"/>
            <consortium name="Mycorrhizal Genomics Consortium"/>
            <person name="Kohler A."/>
            <person name="Kuo A."/>
            <person name="Nagy L.G."/>
            <person name="Floudas D."/>
            <person name="Copeland A."/>
            <person name="Barry K.W."/>
            <person name="Cichocki N."/>
            <person name="Veneault-Fourrey C."/>
            <person name="LaButti K."/>
            <person name="Lindquist E.A."/>
            <person name="Lipzen A."/>
            <person name="Lundell T."/>
            <person name="Morin E."/>
            <person name="Murat C."/>
            <person name="Riley R."/>
            <person name="Ohm R."/>
            <person name="Sun H."/>
            <person name="Tunlid A."/>
            <person name="Henrissat B."/>
            <person name="Grigoriev I.V."/>
            <person name="Hibbett D.S."/>
            <person name="Martin F."/>
        </authorList>
    </citation>
    <scope>NUCLEOTIDE SEQUENCE [LARGE SCALE GENOMIC DNA]</scope>
    <source>
        <strain evidence="2">LaAM-08-1</strain>
    </source>
</reference>
<feature type="non-terminal residue" evidence="1">
    <location>
        <position position="174"/>
    </location>
</feature>
<organism evidence="1 2">
    <name type="scientific">Laccaria amethystina LaAM-08-1</name>
    <dbReference type="NCBI Taxonomy" id="1095629"/>
    <lineage>
        <taxon>Eukaryota</taxon>
        <taxon>Fungi</taxon>
        <taxon>Dikarya</taxon>
        <taxon>Basidiomycota</taxon>
        <taxon>Agaricomycotina</taxon>
        <taxon>Agaricomycetes</taxon>
        <taxon>Agaricomycetidae</taxon>
        <taxon>Agaricales</taxon>
        <taxon>Agaricineae</taxon>
        <taxon>Hydnangiaceae</taxon>
        <taxon>Laccaria</taxon>
    </lineage>
</organism>
<name>A0A0C9XF29_9AGAR</name>